<sequence length="59" mass="6676">MPKVSLDMPEEILNDLKIHVGDSKKFVSVADAIRTACRKMLDQLDKIDQRHGRLKGGKE</sequence>
<gene>
    <name evidence="1" type="ORF">METZ01_LOCUS502172</name>
</gene>
<dbReference type="EMBL" id="UINC01221119">
    <property type="protein sequence ID" value="SVE49318.1"/>
    <property type="molecule type" value="Genomic_DNA"/>
</dbReference>
<accession>A0A383DZP8</accession>
<proteinExistence type="predicted"/>
<dbReference type="AlphaFoldDB" id="A0A383DZP8"/>
<name>A0A383DZP8_9ZZZZ</name>
<organism evidence="1">
    <name type="scientific">marine metagenome</name>
    <dbReference type="NCBI Taxonomy" id="408172"/>
    <lineage>
        <taxon>unclassified sequences</taxon>
        <taxon>metagenomes</taxon>
        <taxon>ecological metagenomes</taxon>
    </lineage>
</organism>
<protein>
    <recommendedName>
        <fullName evidence="2">CopG family transcriptional regulator</fullName>
    </recommendedName>
</protein>
<reference evidence="1" key="1">
    <citation type="submission" date="2018-05" db="EMBL/GenBank/DDBJ databases">
        <authorList>
            <person name="Lanie J.A."/>
            <person name="Ng W.-L."/>
            <person name="Kazmierczak K.M."/>
            <person name="Andrzejewski T.M."/>
            <person name="Davidsen T.M."/>
            <person name="Wayne K.J."/>
            <person name="Tettelin H."/>
            <person name="Glass J.I."/>
            <person name="Rusch D."/>
            <person name="Podicherti R."/>
            <person name="Tsui H.-C.T."/>
            <person name="Winkler M.E."/>
        </authorList>
    </citation>
    <scope>NUCLEOTIDE SEQUENCE</scope>
</reference>
<evidence type="ECO:0000313" key="1">
    <source>
        <dbReference type="EMBL" id="SVE49318.1"/>
    </source>
</evidence>
<evidence type="ECO:0008006" key="2">
    <source>
        <dbReference type="Google" id="ProtNLM"/>
    </source>
</evidence>